<gene>
    <name evidence="1" type="ORF">NPIL_556701</name>
</gene>
<proteinExistence type="predicted"/>
<sequence length="91" mass="10666">MFLFSRSDSRIVFSPSPERYKRCCRKSFRSLWIEIGTGNPWRVRWLEDETCSVESGKHPRIDTYLPSAFRIKSRILRLQSVFSLSGAYSVS</sequence>
<dbReference type="EMBL" id="BMAW01130481">
    <property type="protein sequence ID" value="GFU35255.1"/>
    <property type="molecule type" value="Genomic_DNA"/>
</dbReference>
<dbReference type="AlphaFoldDB" id="A0A8X6QP67"/>
<protein>
    <submittedName>
        <fullName evidence="1">Uncharacterized protein</fullName>
    </submittedName>
</protein>
<keyword evidence="2" id="KW-1185">Reference proteome</keyword>
<evidence type="ECO:0000313" key="1">
    <source>
        <dbReference type="EMBL" id="GFU35255.1"/>
    </source>
</evidence>
<name>A0A8X6QP67_NEPPI</name>
<organism evidence="1 2">
    <name type="scientific">Nephila pilipes</name>
    <name type="common">Giant wood spider</name>
    <name type="synonym">Nephila maculata</name>
    <dbReference type="NCBI Taxonomy" id="299642"/>
    <lineage>
        <taxon>Eukaryota</taxon>
        <taxon>Metazoa</taxon>
        <taxon>Ecdysozoa</taxon>
        <taxon>Arthropoda</taxon>
        <taxon>Chelicerata</taxon>
        <taxon>Arachnida</taxon>
        <taxon>Araneae</taxon>
        <taxon>Araneomorphae</taxon>
        <taxon>Entelegynae</taxon>
        <taxon>Araneoidea</taxon>
        <taxon>Nephilidae</taxon>
        <taxon>Nephila</taxon>
    </lineage>
</organism>
<dbReference type="Proteomes" id="UP000887013">
    <property type="component" value="Unassembled WGS sequence"/>
</dbReference>
<evidence type="ECO:0000313" key="2">
    <source>
        <dbReference type="Proteomes" id="UP000887013"/>
    </source>
</evidence>
<reference evidence="1" key="1">
    <citation type="submission" date="2020-08" db="EMBL/GenBank/DDBJ databases">
        <title>Multicomponent nature underlies the extraordinary mechanical properties of spider dragline silk.</title>
        <authorList>
            <person name="Kono N."/>
            <person name="Nakamura H."/>
            <person name="Mori M."/>
            <person name="Yoshida Y."/>
            <person name="Ohtoshi R."/>
            <person name="Malay A.D."/>
            <person name="Moran D.A.P."/>
            <person name="Tomita M."/>
            <person name="Numata K."/>
            <person name="Arakawa K."/>
        </authorList>
    </citation>
    <scope>NUCLEOTIDE SEQUENCE</scope>
</reference>
<comment type="caution">
    <text evidence="1">The sequence shown here is derived from an EMBL/GenBank/DDBJ whole genome shotgun (WGS) entry which is preliminary data.</text>
</comment>
<accession>A0A8X6QP67</accession>